<name>A0ACB9QS20_9MYRT</name>
<keyword evidence="2" id="KW-1185">Reference proteome</keyword>
<proteinExistence type="predicted"/>
<dbReference type="Proteomes" id="UP001057402">
    <property type="component" value="Chromosome 5"/>
</dbReference>
<dbReference type="EMBL" id="CM042884">
    <property type="protein sequence ID" value="KAI4369627.1"/>
    <property type="molecule type" value="Genomic_DNA"/>
</dbReference>
<gene>
    <name evidence="1" type="ORF">MLD38_018050</name>
</gene>
<reference evidence="2" key="1">
    <citation type="journal article" date="2023" name="Front. Plant Sci.">
        <title>Chromosomal-level genome assembly of Melastoma candidum provides insights into trichome evolution.</title>
        <authorList>
            <person name="Zhong Y."/>
            <person name="Wu W."/>
            <person name="Sun C."/>
            <person name="Zou P."/>
            <person name="Liu Y."/>
            <person name="Dai S."/>
            <person name="Zhou R."/>
        </authorList>
    </citation>
    <scope>NUCLEOTIDE SEQUENCE [LARGE SCALE GENOMIC DNA]</scope>
</reference>
<comment type="caution">
    <text evidence="1">The sequence shown here is derived from an EMBL/GenBank/DDBJ whole genome shotgun (WGS) entry which is preliminary data.</text>
</comment>
<accession>A0ACB9QS20</accession>
<evidence type="ECO:0000313" key="2">
    <source>
        <dbReference type="Proteomes" id="UP001057402"/>
    </source>
</evidence>
<evidence type="ECO:0000313" key="1">
    <source>
        <dbReference type="EMBL" id="KAI4369627.1"/>
    </source>
</evidence>
<organism evidence="1 2">
    <name type="scientific">Melastoma candidum</name>
    <dbReference type="NCBI Taxonomy" id="119954"/>
    <lineage>
        <taxon>Eukaryota</taxon>
        <taxon>Viridiplantae</taxon>
        <taxon>Streptophyta</taxon>
        <taxon>Embryophyta</taxon>
        <taxon>Tracheophyta</taxon>
        <taxon>Spermatophyta</taxon>
        <taxon>Magnoliopsida</taxon>
        <taxon>eudicotyledons</taxon>
        <taxon>Gunneridae</taxon>
        <taxon>Pentapetalae</taxon>
        <taxon>rosids</taxon>
        <taxon>malvids</taxon>
        <taxon>Myrtales</taxon>
        <taxon>Melastomataceae</taxon>
        <taxon>Melastomatoideae</taxon>
        <taxon>Melastomateae</taxon>
        <taxon>Melastoma</taxon>
    </lineage>
</organism>
<protein>
    <submittedName>
        <fullName evidence="1">Uncharacterized protein</fullName>
    </submittedName>
</protein>
<sequence length="203" mass="22922">MLLMITGASFGKSNNSRESPTGKETCFWVATVTCRQHFHVVWKMQHLMALGRTFISQFIYFYEYSIFKRFHRNKSGNKAIGARDNLLVAIAAAACTVVVTQSHALRAATGHSFFEGTDQRIWLALHFFEDQVFYQLKLRVLKKKHNEKRGKDSSPIALSAFSAFVLGAVSKCVATWIIKQEEYNVQGILSISPNGVQPVWEDG</sequence>